<evidence type="ECO:0000256" key="16">
    <source>
        <dbReference type="SAM" id="Phobius"/>
    </source>
</evidence>
<keyword evidence="8 14" id="KW-0863">Zinc-finger</keyword>
<dbReference type="GO" id="GO:0008270">
    <property type="term" value="F:zinc ion binding"/>
    <property type="evidence" value="ECO:0007669"/>
    <property type="project" value="UniProtKB-KW"/>
</dbReference>
<keyword evidence="11 16" id="KW-1133">Transmembrane helix</keyword>
<dbReference type="EC" id="2.3.2.27" evidence="4"/>
<comment type="catalytic activity">
    <reaction evidence="1">
        <text>S-ubiquitinyl-[E2 ubiquitin-conjugating enzyme]-L-cysteine + [acceptor protein]-L-lysine = [E2 ubiquitin-conjugating enzyme]-L-cysteine + N(6)-ubiquitinyl-[acceptor protein]-L-lysine.</text>
        <dbReference type="EC" id="2.3.2.27"/>
    </reaction>
</comment>
<reference evidence="18" key="1">
    <citation type="submission" date="2022-12" db="EMBL/GenBank/DDBJ databases">
        <title>Draft genome assemblies for two species of Escallonia (Escalloniales).</title>
        <authorList>
            <person name="Chanderbali A."/>
            <person name="Dervinis C."/>
            <person name="Anghel I."/>
            <person name="Soltis D."/>
            <person name="Soltis P."/>
            <person name="Zapata F."/>
        </authorList>
    </citation>
    <scope>NUCLEOTIDE SEQUENCE</scope>
    <source>
        <strain evidence="18">UCBG64.0493</strain>
        <tissue evidence="18">Leaf</tissue>
    </source>
</reference>
<evidence type="ECO:0000256" key="15">
    <source>
        <dbReference type="SAM" id="MobiDB-lite"/>
    </source>
</evidence>
<dbReference type="InterPro" id="IPR044600">
    <property type="entry name" value="ATL1/ATL16-like"/>
</dbReference>
<feature type="region of interest" description="Disordered" evidence="15">
    <location>
        <begin position="158"/>
        <end position="180"/>
    </location>
</feature>
<dbReference type="SMART" id="SM00184">
    <property type="entry name" value="RING"/>
    <property type="match status" value="1"/>
</dbReference>
<comment type="caution">
    <text evidence="18">The sequence shown here is derived from an EMBL/GenBank/DDBJ whole genome shotgun (WGS) entry which is preliminary data.</text>
</comment>
<evidence type="ECO:0000256" key="2">
    <source>
        <dbReference type="ARBA" id="ARBA00004167"/>
    </source>
</evidence>
<evidence type="ECO:0000256" key="14">
    <source>
        <dbReference type="PROSITE-ProRule" id="PRU00175"/>
    </source>
</evidence>
<keyword evidence="19" id="KW-1185">Reference proteome</keyword>
<evidence type="ECO:0000256" key="8">
    <source>
        <dbReference type="ARBA" id="ARBA00022771"/>
    </source>
</evidence>
<evidence type="ECO:0000313" key="19">
    <source>
        <dbReference type="Proteomes" id="UP001188597"/>
    </source>
</evidence>
<keyword evidence="12 16" id="KW-0472">Membrane</keyword>
<evidence type="ECO:0000256" key="4">
    <source>
        <dbReference type="ARBA" id="ARBA00012483"/>
    </source>
</evidence>
<dbReference type="GO" id="GO:0016020">
    <property type="term" value="C:membrane"/>
    <property type="evidence" value="ECO:0007669"/>
    <property type="project" value="UniProtKB-SubCell"/>
</dbReference>
<feature type="region of interest" description="Disordered" evidence="15">
    <location>
        <begin position="1"/>
        <end position="22"/>
    </location>
</feature>
<dbReference type="Pfam" id="PF13639">
    <property type="entry name" value="zf-RING_2"/>
    <property type="match status" value="1"/>
</dbReference>
<dbReference type="PANTHER" id="PTHR46913">
    <property type="entry name" value="RING-H2 FINGER PROTEIN ATL16"/>
    <property type="match status" value="1"/>
</dbReference>
<dbReference type="GO" id="GO:0016567">
    <property type="term" value="P:protein ubiquitination"/>
    <property type="evidence" value="ECO:0007669"/>
    <property type="project" value="InterPro"/>
</dbReference>
<proteinExistence type="inferred from homology"/>
<evidence type="ECO:0000256" key="3">
    <source>
        <dbReference type="ARBA" id="ARBA00004906"/>
    </source>
</evidence>
<dbReference type="PROSITE" id="PS50089">
    <property type="entry name" value="ZF_RING_2"/>
    <property type="match status" value="1"/>
</dbReference>
<dbReference type="InterPro" id="IPR013083">
    <property type="entry name" value="Znf_RING/FYVE/PHD"/>
</dbReference>
<comment type="similarity">
    <text evidence="13">Belongs to the RING-type zinc finger family. ATL subfamily.</text>
</comment>
<protein>
    <recommendedName>
        <fullName evidence="4">RING-type E3 ubiquitin transferase</fullName>
        <ecNumber evidence="4">2.3.2.27</ecNumber>
    </recommendedName>
</protein>
<dbReference type="Proteomes" id="UP001188597">
    <property type="component" value="Unassembled WGS sequence"/>
</dbReference>
<sequence length="180" mass="19834">MKMGISGDHSTPSALNPPSSPSPPKSNLQMLYYGLVVVGTAAIILAIYNLIIIRWCSNYQRQNRQGMIPTIEATSSRSLDNPNQGLVSSFKYKKEGVADQIGYDNECSVCISVFEEGEEVRKLPRCKHSFHAQCIDMWLYSHLDCPLCRAPVEPPVLRRHAGATPSDNSREGLLDPGISA</sequence>
<dbReference type="CDD" id="cd16461">
    <property type="entry name" value="RING-H2_EL5-like"/>
    <property type="match status" value="1"/>
</dbReference>
<dbReference type="Gene3D" id="3.30.40.10">
    <property type="entry name" value="Zinc/RING finger domain, C3HC4 (zinc finger)"/>
    <property type="match status" value="1"/>
</dbReference>
<evidence type="ECO:0000256" key="12">
    <source>
        <dbReference type="ARBA" id="ARBA00023136"/>
    </source>
</evidence>
<dbReference type="EMBL" id="JAVXUP010001445">
    <property type="protein sequence ID" value="KAK3011584.1"/>
    <property type="molecule type" value="Genomic_DNA"/>
</dbReference>
<feature type="transmembrane region" description="Helical" evidence="16">
    <location>
        <begin position="30"/>
        <end position="51"/>
    </location>
</feature>
<evidence type="ECO:0000256" key="1">
    <source>
        <dbReference type="ARBA" id="ARBA00000900"/>
    </source>
</evidence>
<evidence type="ECO:0000256" key="9">
    <source>
        <dbReference type="ARBA" id="ARBA00022786"/>
    </source>
</evidence>
<dbReference type="AlphaFoldDB" id="A0AA88VQK1"/>
<evidence type="ECO:0000256" key="11">
    <source>
        <dbReference type="ARBA" id="ARBA00022989"/>
    </source>
</evidence>
<keyword evidence="9" id="KW-0833">Ubl conjugation pathway</keyword>
<organism evidence="18 19">
    <name type="scientific">Escallonia herrerae</name>
    <dbReference type="NCBI Taxonomy" id="1293975"/>
    <lineage>
        <taxon>Eukaryota</taxon>
        <taxon>Viridiplantae</taxon>
        <taxon>Streptophyta</taxon>
        <taxon>Embryophyta</taxon>
        <taxon>Tracheophyta</taxon>
        <taxon>Spermatophyta</taxon>
        <taxon>Magnoliopsida</taxon>
        <taxon>eudicotyledons</taxon>
        <taxon>Gunneridae</taxon>
        <taxon>Pentapetalae</taxon>
        <taxon>asterids</taxon>
        <taxon>campanulids</taxon>
        <taxon>Escalloniales</taxon>
        <taxon>Escalloniaceae</taxon>
        <taxon>Escallonia</taxon>
    </lineage>
</organism>
<evidence type="ECO:0000256" key="13">
    <source>
        <dbReference type="ARBA" id="ARBA00024209"/>
    </source>
</evidence>
<evidence type="ECO:0000256" key="5">
    <source>
        <dbReference type="ARBA" id="ARBA00022679"/>
    </source>
</evidence>
<dbReference type="GO" id="GO:0061630">
    <property type="term" value="F:ubiquitin protein ligase activity"/>
    <property type="evidence" value="ECO:0007669"/>
    <property type="project" value="UniProtKB-EC"/>
</dbReference>
<dbReference type="PANTHER" id="PTHR46913:SF1">
    <property type="entry name" value="RING-H2 FINGER PROTEIN ATL16"/>
    <property type="match status" value="1"/>
</dbReference>
<keyword evidence="7" id="KW-0479">Metal-binding</keyword>
<keyword evidence="10" id="KW-0862">Zinc</keyword>
<evidence type="ECO:0000313" key="18">
    <source>
        <dbReference type="EMBL" id="KAK3011584.1"/>
    </source>
</evidence>
<dbReference type="SUPFAM" id="SSF57850">
    <property type="entry name" value="RING/U-box"/>
    <property type="match status" value="1"/>
</dbReference>
<comment type="subcellular location">
    <subcellularLocation>
        <location evidence="2">Membrane</location>
        <topology evidence="2">Single-pass membrane protein</topology>
    </subcellularLocation>
</comment>
<accession>A0AA88VQK1</accession>
<comment type="pathway">
    <text evidence="3">Protein modification; protein ubiquitination.</text>
</comment>
<gene>
    <name evidence="18" type="ORF">RJ639_012230</name>
</gene>
<dbReference type="FunFam" id="3.30.40.10:FF:000609">
    <property type="entry name" value="RING-H2 finger protein ATL1"/>
    <property type="match status" value="1"/>
</dbReference>
<feature type="domain" description="RING-type" evidence="17">
    <location>
        <begin position="107"/>
        <end position="149"/>
    </location>
</feature>
<evidence type="ECO:0000256" key="7">
    <source>
        <dbReference type="ARBA" id="ARBA00022723"/>
    </source>
</evidence>
<dbReference type="InterPro" id="IPR001841">
    <property type="entry name" value="Znf_RING"/>
</dbReference>
<evidence type="ECO:0000259" key="17">
    <source>
        <dbReference type="PROSITE" id="PS50089"/>
    </source>
</evidence>
<keyword evidence="5" id="KW-0808">Transferase</keyword>
<evidence type="ECO:0000256" key="10">
    <source>
        <dbReference type="ARBA" id="ARBA00022833"/>
    </source>
</evidence>
<evidence type="ECO:0000256" key="6">
    <source>
        <dbReference type="ARBA" id="ARBA00022692"/>
    </source>
</evidence>
<keyword evidence="6 16" id="KW-0812">Transmembrane</keyword>
<name>A0AA88VQK1_9ASTE</name>